<dbReference type="RefSeq" id="WP_101849976.1">
    <property type="nucleotide sequence ID" value="NZ_PKIZ01000019.1"/>
</dbReference>
<evidence type="ECO:0000256" key="2">
    <source>
        <dbReference type="SAM" id="Phobius"/>
    </source>
</evidence>
<feature type="region of interest" description="Disordered" evidence="1">
    <location>
        <begin position="1"/>
        <end position="23"/>
    </location>
</feature>
<dbReference type="EMBL" id="PKIZ01000019">
    <property type="protein sequence ID" value="PKZ41074.1"/>
    <property type="molecule type" value="Genomic_DNA"/>
</dbReference>
<evidence type="ECO:0000313" key="4">
    <source>
        <dbReference type="Proteomes" id="UP000234206"/>
    </source>
</evidence>
<keyword evidence="2" id="KW-0812">Transmembrane</keyword>
<name>A0A2I1P8W3_9MICO</name>
<gene>
    <name evidence="3" type="ORF">CYJ76_09575</name>
</gene>
<reference evidence="3 4" key="1">
    <citation type="submission" date="2017-12" db="EMBL/GenBank/DDBJ databases">
        <title>Phylogenetic diversity of female urinary microbiome.</title>
        <authorList>
            <person name="Thomas-White K."/>
            <person name="Wolfe A.J."/>
        </authorList>
    </citation>
    <scope>NUCLEOTIDE SEQUENCE [LARGE SCALE GENOMIC DNA]</scope>
    <source>
        <strain evidence="3 4">UMB1298</strain>
    </source>
</reference>
<evidence type="ECO:0000313" key="3">
    <source>
        <dbReference type="EMBL" id="PKZ41074.1"/>
    </source>
</evidence>
<protein>
    <submittedName>
        <fullName evidence="3">Uncharacterized protein</fullName>
    </submittedName>
</protein>
<dbReference type="Proteomes" id="UP000234206">
    <property type="component" value="Unassembled WGS sequence"/>
</dbReference>
<sequence length="100" mass="10164">MQTPDVDGHETVVPGAVPPRGGGRRTWWLVGLVALGLLLAFSVVALVCALLDLADGGWRPVGDAVLVLSVAAVVGGTVLWAVGVISRAEPPAEDEDGDGL</sequence>
<keyword evidence="2" id="KW-0472">Membrane</keyword>
<keyword evidence="2" id="KW-1133">Transmembrane helix</keyword>
<evidence type="ECO:0000256" key="1">
    <source>
        <dbReference type="SAM" id="MobiDB-lite"/>
    </source>
</evidence>
<organism evidence="3 4">
    <name type="scientific">Kytococcus schroeteri</name>
    <dbReference type="NCBI Taxonomy" id="138300"/>
    <lineage>
        <taxon>Bacteria</taxon>
        <taxon>Bacillati</taxon>
        <taxon>Actinomycetota</taxon>
        <taxon>Actinomycetes</taxon>
        <taxon>Micrococcales</taxon>
        <taxon>Kytococcaceae</taxon>
        <taxon>Kytococcus</taxon>
    </lineage>
</organism>
<comment type="caution">
    <text evidence="3">The sequence shown here is derived from an EMBL/GenBank/DDBJ whole genome shotgun (WGS) entry which is preliminary data.</text>
</comment>
<accession>A0A2I1P8W3</accession>
<feature type="compositionally biased region" description="Basic and acidic residues" evidence="1">
    <location>
        <begin position="1"/>
        <end position="10"/>
    </location>
</feature>
<proteinExistence type="predicted"/>
<dbReference type="AlphaFoldDB" id="A0A2I1P8W3"/>
<feature type="transmembrane region" description="Helical" evidence="2">
    <location>
        <begin position="65"/>
        <end position="85"/>
    </location>
</feature>
<feature type="transmembrane region" description="Helical" evidence="2">
    <location>
        <begin position="27"/>
        <end position="53"/>
    </location>
</feature>
<keyword evidence="4" id="KW-1185">Reference proteome</keyword>